<dbReference type="PANTHER" id="PTHR43421">
    <property type="entry name" value="METALLOPROTEASE PMBA"/>
    <property type="match status" value="1"/>
</dbReference>
<feature type="domain" description="Metalloprotease TldD/E N-terminal" evidence="2">
    <location>
        <begin position="38"/>
        <end position="100"/>
    </location>
</feature>
<dbReference type="Proteomes" id="UP000011547">
    <property type="component" value="Chromosome"/>
</dbReference>
<feature type="domain" description="Metalloprotease TldD/E C-terminal" evidence="3">
    <location>
        <begin position="242"/>
        <end position="454"/>
    </location>
</feature>
<dbReference type="Gene3D" id="3.30.2290.10">
    <property type="entry name" value="PmbA/TldD superfamily"/>
    <property type="match status" value="1"/>
</dbReference>
<dbReference type="InterPro" id="IPR045569">
    <property type="entry name" value="Metalloprtase-TldD/E_C"/>
</dbReference>
<dbReference type="NCBIfam" id="NF008268">
    <property type="entry name" value="PRK11040.1"/>
    <property type="match status" value="1"/>
</dbReference>
<dbReference type="InterPro" id="IPR045570">
    <property type="entry name" value="Metalloprtase-TldD/E_cen_dom"/>
</dbReference>
<evidence type="ECO:0000259" key="4">
    <source>
        <dbReference type="Pfam" id="PF19290"/>
    </source>
</evidence>
<feature type="domain" description="Metalloprotease TldD/E central" evidence="4">
    <location>
        <begin position="127"/>
        <end position="235"/>
    </location>
</feature>
<dbReference type="AlphaFoldDB" id="M1L329"/>
<evidence type="ECO:0000259" key="2">
    <source>
        <dbReference type="Pfam" id="PF01523"/>
    </source>
</evidence>
<dbReference type="InterPro" id="IPR047657">
    <property type="entry name" value="PmbA"/>
</dbReference>
<dbReference type="SUPFAM" id="SSF111283">
    <property type="entry name" value="Putative modulator of DNA gyrase, PmbA/TldD"/>
    <property type="match status" value="1"/>
</dbReference>
<name>M1L329_9PROT</name>
<evidence type="ECO:0000313" key="5">
    <source>
        <dbReference type="EMBL" id="AGF47158.1"/>
    </source>
</evidence>
<dbReference type="GO" id="GO:0005829">
    <property type="term" value="C:cytosol"/>
    <property type="evidence" value="ECO:0007669"/>
    <property type="project" value="TreeGrafter"/>
</dbReference>
<dbReference type="Pfam" id="PF19289">
    <property type="entry name" value="PmbA_TldD_3rd"/>
    <property type="match status" value="1"/>
</dbReference>
<dbReference type="KEGG" id="kde:CDSE_0036"/>
<dbReference type="GO" id="GO:0006508">
    <property type="term" value="P:proteolysis"/>
    <property type="evidence" value="ECO:0007669"/>
    <property type="project" value="InterPro"/>
</dbReference>
<sequence length="455" mass="49661">MINFSSSLSTEYKQEYFNDLVNKILKSAKTVGASSAFVSISESKGLSVSVRKNDIDTIEHAHNSSLDLVVFDGQKSGSASTSDFSEEALRRTAESAWHIAKHTAVDVASGLPDPHLFPREIIDYGIYHEWDKSTDEIVEIAKIAESAALNVDSRITNTDGSFINCGENYSLIGNTLGFIGDCLYSSYSLSVVPIASESNGIMQRDYWSTHDCNPMKLLDPLLVGRIAAERSVSRLSARRIPTGKYPVLFESPVALGLVGSLAQAINGNNLYRKSSFLVDSLGKNVFPSYIDVIDDPHIYGAIGSSSFDAEGVKTKKREIVSEGVIRGYLLSTYTSRKLGMQTTGNAGGSHNLIMSSKNTHSEDNLDYMLKKMHRGLLVTELIGQGINYVTGDYSRGVFGYWVENGIIQYPVQEITIAGNLFDMFNKIVAIGSDVITRGNKTTGSILIEDMYIAGS</sequence>
<proteinExistence type="inferred from homology"/>
<dbReference type="GO" id="GO:0008237">
    <property type="term" value="F:metallopeptidase activity"/>
    <property type="evidence" value="ECO:0007669"/>
    <property type="project" value="InterPro"/>
</dbReference>
<dbReference type="InterPro" id="IPR002510">
    <property type="entry name" value="Metalloprtase-TldD/E_N"/>
</dbReference>
<evidence type="ECO:0000313" key="6">
    <source>
        <dbReference type="Proteomes" id="UP000011547"/>
    </source>
</evidence>
<dbReference type="STRING" id="1208919.CDSE_0036"/>
<dbReference type="OrthoDB" id="9803618at2"/>
<dbReference type="PATRIC" id="fig|1208919.3.peg.600"/>
<gene>
    <name evidence="5" type="ORF">CDSE_0036</name>
</gene>
<reference evidence="5 6" key="1">
    <citation type="journal article" date="2013" name="Genome Biol. Evol.">
        <title>Genome evolution and phylogenomic analysis of candidatus kinetoplastibacterium, the betaproteobacterial endosymbionts of strigomonas and angomonas.</title>
        <authorList>
            <person name="Alves J.M."/>
            <person name="Serrano M.G."/>
            <person name="Maia da Silva F."/>
            <person name="Voegtly L.J."/>
            <person name="Matveyev A.V."/>
            <person name="Teixeira M.M."/>
            <person name="Camargo E.P."/>
            <person name="Buck G.A."/>
        </authorList>
    </citation>
    <scope>NUCLEOTIDE SEQUENCE [LARGE SCALE GENOMIC DNA]</scope>
    <source>
        <strain evidence="5 6">TCC079E</strain>
    </source>
</reference>
<dbReference type="EMBL" id="CP003803">
    <property type="protein sequence ID" value="AGF47158.1"/>
    <property type="molecule type" value="Genomic_DNA"/>
</dbReference>
<dbReference type="RefSeq" id="WP_015396569.1">
    <property type="nucleotide sequence ID" value="NC_020294.1"/>
</dbReference>
<dbReference type="InterPro" id="IPR035068">
    <property type="entry name" value="TldD/PmbA_N"/>
</dbReference>
<organism evidence="5 6">
    <name type="scientific">Candidatus Kinetoplastidibacterium desouzai TCC079E</name>
    <dbReference type="NCBI Taxonomy" id="1208919"/>
    <lineage>
        <taxon>Bacteria</taxon>
        <taxon>Pseudomonadati</taxon>
        <taxon>Pseudomonadota</taxon>
        <taxon>Betaproteobacteria</taxon>
        <taxon>Candidatus Kinetoplastidibacterium</taxon>
    </lineage>
</organism>
<accession>M1L329</accession>
<dbReference type="eggNOG" id="COG0312">
    <property type="taxonomic scope" value="Bacteria"/>
</dbReference>
<dbReference type="HOGENOM" id="CLU_026425_0_0_4"/>
<evidence type="ECO:0000256" key="1">
    <source>
        <dbReference type="ARBA" id="ARBA00005836"/>
    </source>
</evidence>
<evidence type="ECO:0000259" key="3">
    <source>
        <dbReference type="Pfam" id="PF19289"/>
    </source>
</evidence>
<dbReference type="Pfam" id="PF01523">
    <property type="entry name" value="PmbA_TldD_1st"/>
    <property type="match status" value="1"/>
</dbReference>
<comment type="similarity">
    <text evidence="1">Belongs to the peptidase U62 family.</text>
</comment>
<protein>
    <submittedName>
        <fullName evidence="5">PmbA protein</fullName>
    </submittedName>
</protein>
<dbReference type="PANTHER" id="PTHR43421:SF1">
    <property type="entry name" value="METALLOPROTEASE PMBA"/>
    <property type="match status" value="1"/>
</dbReference>
<dbReference type="InterPro" id="IPR036059">
    <property type="entry name" value="TldD/PmbA_sf"/>
</dbReference>
<keyword evidence="6" id="KW-1185">Reference proteome</keyword>
<dbReference type="Pfam" id="PF19290">
    <property type="entry name" value="PmbA_TldD_2nd"/>
    <property type="match status" value="1"/>
</dbReference>